<evidence type="ECO:0000256" key="1">
    <source>
        <dbReference type="ARBA" id="ARBA00004651"/>
    </source>
</evidence>
<feature type="transmembrane region" description="Helical" evidence="8">
    <location>
        <begin position="316"/>
        <end position="335"/>
    </location>
</feature>
<evidence type="ECO:0000256" key="5">
    <source>
        <dbReference type="ARBA" id="ARBA00022692"/>
    </source>
</evidence>
<keyword evidence="3" id="KW-0813">Transport</keyword>
<evidence type="ECO:0000313" key="9">
    <source>
        <dbReference type="EMBL" id="WIM71427.1"/>
    </source>
</evidence>
<name>A0ABY8VQ17_9CORY</name>
<gene>
    <name evidence="9" type="ORF">QP029_06540</name>
</gene>
<feature type="transmembrane region" description="Helical" evidence="8">
    <location>
        <begin position="24"/>
        <end position="42"/>
    </location>
</feature>
<dbReference type="EMBL" id="CP126970">
    <property type="protein sequence ID" value="WIM71427.1"/>
    <property type="molecule type" value="Genomic_DNA"/>
</dbReference>
<organism evidence="9 10">
    <name type="scientific">Corynebacterium suedekumii</name>
    <dbReference type="NCBI Taxonomy" id="3049801"/>
    <lineage>
        <taxon>Bacteria</taxon>
        <taxon>Bacillati</taxon>
        <taxon>Actinomycetota</taxon>
        <taxon>Actinomycetes</taxon>
        <taxon>Mycobacteriales</taxon>
        <taxon>Corynebacteriaceae</taxon>
        <taxon>Corynebacterium</taxon>
    </lineage>
</organism>
<dbReference type="Pfam" id="PF01032">
    <property type="entry name" value="FecCD"/>
    <property type="match status" value="1"/>
</dbReference>
<keyword evidence="7 8" id="KW-0472">Membrane</keyword>
<keyword evidence="6 8" id="KW-1133">Transmembrane helix</keyword>
<comment type="subcellular location">
    <subcellularLocation>
        <location evidence="1">Cell membrane</location>
        <topology evidence="1">Multi-pass membrane protein</topology>
    </subcellularLocation>
</comment>
<evidence type="ECO:0000313" key="10">
    <source>
        <dbReference type="Proteomes" id="UP001238805"/>
    </source>
</evidence>
<feature type="transmembrane region" description="Helical" evidence="8">
    <location>
        <begin position="250"/>
        <end position="274"/>
    </location>
</feature>
<protein>
    <submittedName>
        <fullName evidence="9">Iron chelate uptake ABC transporter family permease subunit</fullName>
    </submittedName>
</protein>
<keyword evidence="10" id="KW-1185">Reference proteome</keyword>
<dbReference type="InterPro" id="IPR037294">
    <property type="entry name" value="ABC_BtuC-like"/>
</dbReference>
<keyword evidence="4" id="KW-1003">Cell membrane</keyword>
<feature type="transmembrane region" description="Helical" evidence="8">
    <location>
        <begin position="286"/>
        <end position="304"/>
    </location>
</feature>
<evidence type="ECO:0000256" key="7">
    <source>
        <dbReference type="ARBA" id="ARBA00023136"/>
    </source>
</evidence>
<dbReference type="PANTHER" id="PTHR30472:SF24">
    <property type="entry name" value="FERRIC ENTEROBACTIN TRANSPORT SYSTEM PERMEASE PROTEIN FEPG"/>
    <property type="match status" value="1"/>
</dbReference>
<evidence type="ECO:0000256" key="6">
    <source>
        <dbReference type="ARBA" id="ARBA00022989"/>
    </source>
</evidence>
<feature type="transmembrane region" description="Helical" evidence="8">
    <location>
        <begin position="129"/>
        <end position="148"/>
    </location>
</feature>
<proteinExistence type="inferred from homology"/>
<dbReference type="SUPFAM" id="SSF81345">
    <property type="entry name" value="ABC transporter involved in vitamin B12 uptake, BtuC"/>
    <property type="match status" value="1"/>
</dbReference>
<dbReference type="PANTHER" id="PTHR30472">
    <property type="entry name" value="FERRIC ENTEROBACTIN TRANSPORT SYSTEM PERMEASE PROTEIN"/>
    <property type="match status" value="1"/>
</dbReference>
<feature type="transmembrane region" description="Helical" evidence="8">
    <location>
        <begin position="76"/>
        <end position="96"/>
    </location>
</feature>
<evidence type="ECO:0000256" key="4">
    <source>
        <dbReference type="ARBA" id="ARBA00022475"/>
    </source>
</evidence>
<sequence>MTTTLPYALATGRSRRRAARHHRLLALTAVLAALVAVALMVGETFYTPVEVARVIAGQSVPGASYTVGELRLPRTALAVLAGCAFGVSGVVFQTLLRNQLASPDIIGISSGAGAAGVVGIVFLHLGQAAVSGLALGAGLAVAGAIYLLSVRQGFGGTRLILVGIGVAALLQSVVTYSLSRAAAWDLPTATRWLTGSLNAASWPWVAPVAVVVTATVPAILLLDHRLAVLRLGDDLATGLGVPVRTVRISVIVAAVALIAVATAACGPIAFVAFMSGPIATRLIGPGGSPVLAAGLVGALLVLGADLLGQFALDTRYPVGVITGLLGAPYLILLLIRSRRIGAVS</sequence>
<dbReference type="CDD" id="cd06550">
    <property type="entry name" value="TM_ABC_iron-siderophores_like"/>
    <property type="match status" value="1"/>
</dbReference>
<comment type="similarity">
    <text evidence="2">Belongs to the binding-protein-dependent transport system permease family. FecCD subfamily.</text>
</comment>
<evidence type="ECO:0000256" key="3">
    <source>
        <dbReference type="ARBA" id="ARBA00022448"/>
    </source>
</evidence>
<feature type="transmembrane region" description="Helical" evidence="8">
    <location>
        <begin position="105"/>
        <end position="123"/>
    </location>
</feature>
<dbReference type="InterPro" id="IPR000522">
    <property type="entry name" value="ABC_transptr_permease_BtuC"/>
</dbReference>
<dbReference type="Proteomes" id="UP001238805">
    <property type="component" value="Chromosome"/>
</dbReference>
<dbReference type="Gene3D" id="1.10.3470.10">
    <property type="entry name" value="ABC transporter involved in vitamin B12 uptake, BtuC"/>
    <property type="match status" value="1"/>
</dbReference>
<keyword evidence="5 8" id="KW-0812">Transmembrane</keyword>
<reference evidence="9 10" key="1">
    <citation type="submission" date="2023-05" db="EMBL/GenBank/DDBJ databases">
        <title>Corynebacterium suedekumii sp. nov. and Corynebacterium breve sp. nov. isolated from raw cow's milk.</title>
        <authorList>
            <person name="Baer M.K."/>
            <person name="Mehl L."/>
            <person name="Hellmuth R."/>
            <person name="Marke G."/>
            <person name="Lipski A."/>
        </authorList>
    </citation>
    <scope>NUCLEOTIDE SEQUENCE [LARGE SCALE GENOMIC DNA]</scope>
    <source>
        <strain evidence="9 10">LM112</strain>
    </source>
</reference>
<feature type="transmembrane region" description="Helical" evidence="8">
    <location>
        <begin position="160"/>
        <end position="179"/>
    </location>
</feature>
<evidence type="ECO:0000256" key="8">
    <source>
        <dbReference type="SAM" id="Phobius"/>
    </source>
</evidence>
<accession>A0ABY8VQ17</accession>
<feature type="transmembrane region" description="Helical" evidence="8">
    <location>
        <begin position="199"/>
        <end position="222"/>
    </location>
</feature>
<evidence type="ECO:0000256" key="2">
    <source>
        <dbReference type="ARBA" id="ARBA00007935"/>
    </source>
</evidence>
<dbReference type="RefSeq" id="WP_284875998.1">
    <property type="nucleotide sequence ID" value="NZ_CP126970.1"/>
</dbReference>